<dbReference type="Proteomes" id="UP000054596">
    <property type="component" value="Unassembled WGS sequence"/>
</dbReference>
<keyword evidence="2" id="KW-0411">Iron-sulfur</keyword>
<dbReference type="SUPFAM" id="SSF54292">
    <property type="entry name" value="2Fe-2S ferredoxin-like"/>
    <property type="match status" value="1"/>
</dbReference>
<dbReference type="InterPro" id="IPR039261">
    <property type="entry name" value="FNR_nucleotide-bd"/>
</dbReference>
<dbReference type="SUPFAM" id="SSF52343">
    <property type="entry name" value="Ferredoxin reductase-like, C-terminal NADP-linked domain"/>
    <property type="match status" value="1"/>
</dbReference>
<dbReference type="InterPro" id="IPR017938">
    <property type="entry name" value="Riboflavin_synthase-like_b-brl"/>
</dbReference>
<keyword evidence="2" id="KW-0479">Metal-binding</keyword>
<evidence type="ECO:0000256" key="2">
    <source>
        <dbReference type="ARBA" id="ARBA00022714"/>
    </source>
</evidence>
<dbReference type="InterPro" id="IPR017927">
    <property type="entry name" value="FAD-bd_FR_type"/>
</dbReference>
<dbReference type="PROSITE" id="PS51384">
    <property type="entry name" value="FAD_FR"/>
    <property type="match status" value="1"/>
</dbReference>
<dbReference type="PRINTS" id="PR00410">
    <property type="entry name" value="PHEHYDRXLASE"/>
</dbReference>
<evidence type="ECO:0000313" key="6">
    <source>
        <dbReference type="Proteomes" id="UP000054596"/>
    </source>
</evidence>
<dbReference type="Pfam" id="PF00175">
    <property type="entry name" value="NAD_binding_1"/>
    <property type="match status" value="1"/>
</dbReference>
<comment type="cofactor">
    <cofactor evidence="1">
        <name>FAD</name>
        <dbReference type="ChEBI" id="CHEBI:57692"/>
    </cofactor>
</comment>
<dbReference type="EMBL" id="FCOJ02000003">
    <property type="protein sequence ID" value="SAK44899.1"/>
    <property type="molecule type" value="Genomic_DNA"/>
</dbReference>
<accession>A0A157ZHH8</accession>
<dbReference type="AlphaFoldDB" id="A0A157ZHH8"/>
<dbReference type="InterPro" id="IPR036010">
    <property type="entry name" value="2Fe-2S_ferredoxin-like_sf"/>
</dbReference>
<dbReference type="PANTHER" id="PTHR47354:SF5">
    <property type="entry name" value="PROTEIN RFBI"/>
    <property type="match status" value="1"/>
</dbReference>
<dbReference type="RefSeq" id="WP_086965737.1">
    <property type="nucleotide sequence ID" value="NZ_FCOJ02000003.1"/>
</dbReference>
<feature type="domain" description="2Fe-2S ferredoxin-type" evidence="3">
    <location>
        <begin position="8"/>
        <end position="98"/>
    </location>
</feature>
<proteinExistence type="predicted"/>
<dbReference type="Pfam" id="PF00111">
    <property type="entry name" value="Fer2"/>
    <property type="match status" value="1"/>
</dbReference>
<name>A0A157ZHH8_9BURK</name>
<dbReference type="SUPFAM" id="SSF63380">
    <property type="entry name" value="Riboflavin synthase domain-like"/>
    <property type="match status" value="1"/>
</dbReference>
<feature type="domain" description="FAD-binding FR-type" evidence="4">
    <location>
        <begin position="106"/>
        <end position="208"/>
    </location>
</feature>
<evidence type="ECO:0000313" key="5">
    <source>
        <dbReference type="EMBL" id="SAK44899.1"/>
    </source>
</evidence>
<evidence type="ECO:0000259" key="3">
    <source>
        <dbReference type="PROSITE" id="PS51085"/>
    </source>
</evidence>
<dbReference type="GO" id="GO:0016491">
    <property type="term" value="F:oxidoreductase activity"/>
    <property type="evidence" value="ECO:0007669"/>
    <property type="project" value="InterPro"/>
</dbReference>
<dbReference type="InterPro" id="IPR050415">
    <property type="entry name" value="MRET"/>
</dbReference>
<dbReference type="Pfam" id="PF00970">
    <property type="entry name" value="FAD_binding_6"/>
    <property type="match status" value="1"/>
</dbReference>
<dbReference type="CDD" id="cd06190">
    <property type="entry name" value="T4MO_e_transfer_like"/>
    <property type="match status" value="1"/>
</dbReference>
<dbReference type="InterPro" id="IPR012675">
    <property type="entry name" value="Beta-grasp_dom_sf"/>
</dbReference>
<keyword evidence="6" id="KW-1185">Reference proteome</keyword>
<dbReference type="PANTHER" id="PTHR47354">
    <property type="entry name" value="NADH OXIDOREDUCTASE HCR"/>
    <property type="match status" value="1"/>
</dbReference>
<dbReference type="InterPro" id="IPR001041">
    <property type="entry name" value="2Fe-2S_ferredoxin-type"/>
</dbReference>
<dbReference type="Gene3D" id="3.40.50.80">
    <property type="entry name" value="Nucleotide-binding domain of ferredoxin-NADP reductase (FNR) module"/>
    <property type="match status" value="1"/>
</dbReference>
<dbReference type="Gene3D" id="3.10.20.30">
    <property type="match status" value="1"/>
</dbReference>
<dbReference type="InterPro" id="IPR006058">
    <property type="entry name" value="2Fe2S_fd_BS"/>
</dbReference>
<dbReference type="InterPro" id="IPR001433">
    <property type="entry name" value="OxRdtase_FAD/NAD-bd"/>
</dbReference>
<evidence type="ECO:0000259" key="4">
    <source>
        <dbReference type="PROSITE" id="PS51384"/>
    </source>
</evidence>
<sequence>MHSDGHAHRITLAASDQTYECEAGDVMLRSALRAGIAFPYECNVGACGNCKFELIEGDVDVAWPEAPGWTAKDRERRRYLGCQTAPRGDCTIKMRPSAHYAPKHAPRRVNGTLTERRAITHDIEEFRFTLSGDMPFEPGQYALLKLPGVNGQRAYSMSNIADGIEKPRELHFQVRRVANGLGTGVLFDALEIGACIDIDGPYGMAYLRRDVKRDILCIAGGSGLAPMISIARGVAAEPALDGIKLHFLYGGRTPRDVCGRDMLEALPGWAERLHFQAAVSEVVPDSETAWDGHVGFVHTVAETLFGDNLRDMEIYFAGPPAMGTAIQRALIALKVPFEQVHFDQFY</sequence>
<dbReference type="CDD" id="cd00207">
    <property type="entry name" value="fer2"/>
    <property type="match status" value="1"/>
</dbReference>
<dbReference type="PROSITE" id="PS00197">
    <property type="entry name" value="2FE2S_FER_1"/>
    <property type="match status" value="1"/>
</dbReference>
<organism evidence="5 6">
    <name type="scientific">Caballeronia glebae</name>
    <dbReference type="NCBI Taxonomy" id="1777143"/>
    <lineage>
        <taxon>Bacteria</taxon>
        <taxon>Pseudomonadati</taxon>
        <taxon>Pseudomonadota</taxon>
        <taxon>Betaproteobacteria</taxon>
        <taxon>Burkholderiales</taxon>
        <taxon>Burkholderiaceae</taxon>
        <taxon>Caballeronia</taxon>
    </lineage>
</organism>
<dbReference type="Gene3D" id="2.40.30.10">
    <property type="entry name" value="Translation factors"/>
    <property type="match status" value="1"/>
</dbReference>
<protein>
    <submittedName>
        <fullName evidence="5">Oxidoreductase FAD/NAD(P)-binding protein</fullName>
    </submittedName>
</protein>
<dbReference type="GO" id="GO:0051537">
    <property type="term" value="F:2 iron, 2 sulfur cluster binding"/>
    <property type="evidence" value="ECO:0007669"/>
    <property type="project" value="UniProtKB-KW"/>
</dbReference>
<dbReference type="PROSITE" id="PS51085">
    <property type="entry name" value="2FE2S_FER_2"/>
    <property type="match status" value="1"/>
</dbReference>
<evidence type="ECO:0000256" key="1">
    <source>
        <dbReference type="ARBA" id="ARBA00001974"/>
    </source>
</evidence>
<gene>
    <name evidence="5" type="ORF">AWB82_00698</name>
</gene>
<keyword evidence="2" id="KW-0001">2Fe-2S</keyword>
<dbReference type="OrthoDB" id="9806195at2"/>
<comment type="caution">
    <text evidence="5">The sequence shown here is derived from an EMBL/GenBank/DDBJ whole genome shotgun (WGS) entry which is preliminary data.</text>
</comment>
<dbReference type="InterPro" id="IPR008333">
    <property type="entry name" value="Cbr1-like_FAD-bd_dom"/>
</dbReference>
<keyword evidence="2" id="KW-0408">Iron</keyword>
<dbReference type="STRING" id="1777143.AWB82_00698"/>
<reference evidence="5" key="1">
    <citation type="submission" date="2016-01" db="EMBL/GenBank/DDBJ databases">
        <authorList>
            <person name="Peeters C."/>
        </authorList>
    </citation>
    <scope>NUCLEOTIDE SEQUENCE [LARGE SCALE GENOMIC DNA]</scope>
    <source>
        <strain evidence="5">LMG 29325</strain>
    </source>
</reference>